<gene>
    <name evidence="1" type="ORF">KCV03_g9631</name>
</gene>
<evidence type="ECO:0000313" key="2">
    <source>
        <dbReference type="Proteomes" id="UP000767238"/>
    </source>
</evidence>
<comment type="caution">
    <text evidence="1">The sequence shown here is derived from an EMBL/GenBank/DDBJ whole genome shotgun (WGS) entry which is preliminary data.</text>
</comment>
<sequence>MEPVARLETSSAVPLSIKQVDLDGYDIVPPVPAFHNTFDLPASSFYSFQELQDDIAKAISAQNGIPHRRVEAKRDFYFKLSAHYRRHTDEKRQDVRVTAQNWDELRLLLLSDEVHVACFSVLWWKKTTGQRRADRAEVRSSLACCVMQ</sequence>
<reference evidence="1" key="2">
    <citation type="submission" date="2021-08" db="EMBL/GenBank/DDBJ databases">
        <authorList>
            <person name="Gostincar C."/>
            <person name="Sun X."/>
            <person name="Song Z."/>
            <person name="Gunde-Cimerman N."/>
        </authorList>
    </citation>
    <scope>NUCLEOTIDE SEQUENCE</scope>
    <source>
        <strain evidence="1">EXF-8016</strain>
    </source>
</reference>
<reference evidence="1" key="1">
    <citation type="journal article" date="2021" name="J Fungi (Basel)">
        <title>Virulence traits and population genomics of the black yeast Aureobasidium melanogenum.</title>
        <authorList>
            <person name="Cernosa A."/>
            <person name="Sun X."/>
            <person name="Gostincar C."/>
            <person name="Fang C."/>
            <person name="Gunde-Cimerman N."/>
            <person name="Song Z."/>
        </authorList>
    </citation>
    <scope>NUCLEOTIDE SEQUENCE</scope>
    <source>
        <strain evidence="1">EXF-8016</strain>
    </source>
</reference>
<dbReference type="EMBL" id="JAHFYH010000133">
    <property type="protein sequence ID" value="KAH0211707.1"/>
    <property type="molecule type" value="Genomic_DNA"/>
</dbReference>
<accession>A0A9P8G7T3</accession>
<feature type="non-terminal residue" evidence="1">
    <location>
        <position position="148"/>
    </location>
</feature>
<dbReference type="AlphaFoldDB" id="A0A9P8G7T3"/>
<evidence type="ECO:0000313" key="1">
    <source>
        <dbReference type="EMBL" id="KAH0211707.1"/>
    </source>
</evidence>
<dbReference type="Proteomes" id="UP000767238">
    <property type="component" value="Unassembled WGS sequence"/>
</dbReference>
<name>A0A9P8G7T3_AURME</name>
<proteinExistence type="predicted"/>
<organism evidence="1 2">
    <name type="scientific">Aureobasidium melanogenum</name>
    <name type="common">Aureobasidium pullulans var. melanogenum</name>
    <dbReference type="NCBI Taxonomy" id="46634"/>
    <lineage>
        <taxon>Eukaryota</taxon>
        <taxon>Fungi</taxon>
        <taxon>Dikarya</taxon>
        <taxon>Ascomycota</taxon>
        <taxon>Pezizomycotina</taxon>
        <taxon>Dothideomycetes</taxon>
        <taxon>Dothideomycetidae</taxon>
        <taxon>Dothideales</taxon>
        <taxon>Saccotheciaceae</taxon>
        <taxon>Aureobasidium</taxon>
    </lineage>
</organism>
<dbReference type="OrthoDB" id="3901454at2759"/>
<protein>
    <submittedName>
        <fullName evidence="1">Uncharacterized protein</fullName>
    </submittedName>
</protein>